<evidence type="ECO:0000256" key="3">
    <source>
        <dbReference type="ARBA" id="ARBA00012438"/>
    </source>
</evidence>
<dbReference type="SUPFAM" id="SSF52172">
    <property type="entry name" value="CheY-like"/>
    <property type="match status" value="2"/>
</dbReference>
<dbReference type="Gene3D" id="3.30.565.10">
    <property type="entry name" value="Histidine kinase-like ATPase, C-terminal domain"/>
    <property type="match status" value="1"/>
</dbReference>
<name>A0A1N6KE79_9BURK</name>
<dbReference type="InterPro" id="IPR001789">
    <property type="entry name" value="Sig_transdc_resp-reg_receiver"/>
</dbReference>
<feature type="domain" description="Histidine kinase" evidence="10">
    <location>
        <begin position="275"/>
        <end position="494"/>
    </location>
</feature>
<comment type="catalytic activity">
    <reaction evidence="1">
        <text>ATP + protein L-histidine = ADP + protein N-phospho-L-histidine.</text>
        <dbReference type="EC" id="2.7.13.3"/>
    </reaction>
</comment>
<feature type="domain" description="PAS" evidence="12">
    <location>
        <begin position="137"/>
        <end position="210"/>
    </location>
</feature>
<reference evidence="14 15" key="1">
    <citation type="submission" date="2016-11" db="EMBL/GenBank/DDBJ databases">
        <authorList>
            <person name="Jaros S."/>
            <person name="Januszkiewicz K."/>
            <person name="Wedrychowicz H."/>
        </authorList>
    </citation>
    <scope>NUCLEOTIDE SEQUENCE [LARGE SCALE GENOMIC DNA]</scope>
    <source>
        <strain evidence="14 15">GAS86</strain>
    </source>
</reference>
<dbReference type="EC" id="2.7.13.3" evidence="3"/>
<dbReference type="CDD" id="cd00130">
    <property type="entry name" value="PAS"/>
    <property type="match status" value="1"/>
</dbReference>
<dbReference type="GO" id="GO:0005886">
    <property type="term" value="C:plasma membrane"/>
    <property type="evidence" value="ECO:0007669"/>
    <property type="project" value="UniProtKB-SubCell"/>
</dbReference>
<feature type="domain" description="Response regulatory" evidence="11">
    <location>
        <begin position="8"/>
        <end position="125"/>
    </location>
</feature>
<dbReference type="InterPro" id="IPR001610">
    <property type="entry name" value="PAC"/>
</dbReference>
<evidence type="ECO:0000256" key="6">
    <source>
        <dbReference type="ARBA" id="ARBA00022777"/>
    </source>
</evidence>
<dbReference type="Pfam" id="PF08447">
    <property type="entry name" value="PAS_3"/>
    <property type="match status" value="1"/>
</dbReference>
<dbReference type="InterPro" id="IPR004358">
    <property type="entry name" value="Sig_transdc_His_kin-like_C"/>
</dbReference>
<dbReference type="SMART" id="SM00388">
    <property type="entry name" value="HisKA"/>
    <property type="match status" value="1"/>
</dbReference>
<dbReference type="PRINTS" id="PR00344">
    <property type="entry name" value="BCTRLSENSOR"/>
</dbReference>
<keyword evidence="4 9" id="KW-0597">Phosphoprotein</keyword>
<dbReference type="SMART" id="SM00086">
    <property type="entry name" value="PAC"/>
    <property type="match status" value="1"/>
</dbReference>
<protein>
    <recommendedName>
        <fullName evidence="3">histidine kinase</fullName>
        <ecNumber evidence="3">2.7.13.3</ecNumber>
    </recommendedName>
</protein>
<dbReference type="InterPro" id="IPR003661">
    <property type="entry name" value="HisK_dim/P_dom"/>
</dbReference>
<dbReference type="NCBIfam" id="TIGR00229">
    <property type="entry name" value="sensory_box"/>
    <property type="match status" value="1"/>
</dbReference>
<evidence type="ECO:0000256" key="7">
    <source>
        <dbReference type="ARBA" id="ARBA00023012"/>
    </source>
</evidence>
<dbReference type="InterPro" id="IPR000700">
    <property type="entry name" value="PAS-assoc_C"/>
</dbReference>
<dbReference type="CDD" id="cd17580">
    <property type="entry name" value="REC_2_DhkD-like"/>
    <property type="match status" value="1"/>
</dbReference>
<dbReference type="InterPro" id="IPR000014">
    <property type="entry name" value="PAS"/>
</dbReference>
<evidence type="ECO:0000256" key="1">
    <source>
        <dbReference type="ARBA" id="ARBA00000085"/>
    </source>
</evidence>
<keyword evidence="7" id="KW-0902">Two-component regulatory system</keyword>
<dbReference type="InterPro" id="IPR013655">
    <property type="entry name" value="PAS_fold_3"/>
</dbReference>
<keyword evidence="8" id="KW-0472">Membrane</keyword>
<keyword evidence="6" id="KW-0418">Kinase</keyword>
<evidence type="ECO:0000256" key="8">
    <source>
        <dbReference type="ARBA" id="ARBA00023136"/>
    </source>
</evidence>
<evidence type="ECO:0000259" key="10">
    <source>
        <dbReference type="PROSITE" id="PS50109"/>
    </source>
</evidence>
<evidence type="ECO:0000256" key="2">
    <source>
        <dbReference type="ARBA" id="ARBA00004429"/>
    </source>
</evidence>
<dbReference type="PANTHER" id="PTHR43547:SF2">
    <property type="entry name" value="HYBRID SIGNAL TRANSDUCTION HISTIDINE KINASE C"/>
    <property type="match status" value="1"/>
</dbReference>
<dbReference type="SUPFAM" id="SSF55874">
    <property type="entry name" value="ATPase domain of HSP90 chaperone/DNA topoisomerase II/histidine kinase"/>
    <property type="match status" value="1"/>
</dbReference>
<dbReference type="EMBL" id="FSRM01000002">
    <property type="protein sequence ID" value="SIO54616.1"/>
    <property type="molecule type" value="Genomic_DNA"/>
</dbReference>
<feature type="modified residue" description="4-aspartylphosphate" evidence="9">
    <location>
        <position position="571"/>
    </location>
</feature>
<dbReference type="CDD" id="cd00075">
    <property type="entry name" value="HATPase"/>
    <property type="match status" value="1"/>
</dbReference>
<dbReference type="PROSITE" id="PS50112">
    <property type="entry name" value="PAS"/>
    <property type="match status" value="1"/>
</dbReference>
<comment type="subcellular location">
    <subcellularLocation>
        <location evidence="2">Cell inner membrane</location>
        <topology evidence="2">Multi-pass membrane protein</topology>
    </subcellularLocation>
</comment>
<dbReference type="InterPro" id="IPR003594">
    <property type="entry name" value="HATPase_dom"/>
</dbReference>
<dbReference type="RefSeq" id="WP_074268638.1">
    <property type="nucleotide sequence ID" value="NZ_FSRM01000002.1"/>
</dbReference>
<sequence length="652" mass="71044">MNDATANLILNVDDNDGARYAKSRILSRAGFEVIEAANGTQALELARASLPDLVLLDVKLPDINGFEVCRQIKASPETAAILVLQTSAAAVQSIDRIRGLDGGADSYLIEPIEPAELIAHVRALLRVRRAEGALRESEERFRQMAENIDDVFWMLDPATDQLLYVSPAYHRLWGDPATLPQPGPAHWAGRIHPEDEAMVEAAYRELVSGTPYEIEYRIVRPNGTMRWVAERAFPVRDSRDSIYRLAGVVNDISERKANEMVLRDADRRKDEFLAMLAHELRNPLAPIRNAIELLDPSRAPTTQNFETMREVIGRQVRHLSRLVDDLLDVARITQGKITLRQENVSLAAAIEAAVETVAPALAKKAHTVKTEMPDDSLYIVGDGVRIAQVLGNILSNAVKYTPQEGEILIDVRESDEDVQITVRDNGVGMSAETIPHIFDLFVQSQNSLERSEGGLGIGLPLARTLVELHGGQIQAFSAGAGQGSEFVVRLPLTRRVQPGQPALPAESVAAPPVAPSAGPALRLLLVDDSVDAATLLSMVLEADGYDVRIAHEATQALEIAAQFKPEIVLLDLGLPGMDGFQLAQEMRKLDSTAGALLVAVTGYGQAGDRQRSHDAGFDYHLVKPVAVEEIHRVIETRFPKASSLSGSGVPEA</sequence>
<evidence type="ECO:0000313" key="14">
    <source>
        <dbReference type="EMBL" id="SIO54616.1"/>
    </source>
</evidence>
<dbReference type="InterPro" id="IPR005467">
    <property type="entry name" value="His_kinase_dom"/>
</dbReference>
<dbReference type="Gene3D" id="3.30.450.20">
    <property type="entry name" value="PAS domain"/>
    <property type="match status" value="1"/>
</dbReference>
<dbReference type="Pfam" id="PF00512">
    <property type="entry name" value="HisKA"/>
    <property type="match status" value="1"/>
</dbReference>
<feature type="domain" description="PAC" evidence="13">
    <location>
        <begin position="212"/>
        <end position="264"/>
    </location>
</feature>
<dbReference type="Gene3D" id="1.10.287.130">
    <property type="match status" value="1"/>
</dbReference>
<dbReference type="FunFam" id="3.30.565.10:FF:000006">
    <property type="entry name" value="Sensor histidine kinase WalK"/>
    <property type="match status" value="1"/>
</dbReference>
<evidence type="ECO:0000259" key="13">
    <source>
        <dbReference type="PROSITE" id="PS50113"/>
    </source>
</evidence>
<evidence type="ECO:0000256" key="4">
    <source>
        <dbReference type="ARBA" id="ARBA00022553"/>
    </source>
</evidence>
<dbReference type="PROSITE" id="PS50110">
    <property type="entry name" value="RESPONSE_REGULATORY"/>
    <property type="match status" value="2"/>
</dbReference>
<evidence type="ECO:0000313" key="15">
    <source>
        <dbReference type="Proteomes" id="UP000184693"/>
    </source>
</evidence>
<dbReference type="PANTHER" id="PTHR43547">
    <property type="entry name" value="TWO-COMPONENT HISTIDINE KINASE"/>
    <property type="match status" value="1"/>
</dbReference>
<dbReference type="InterPro" id="IPR036890">
    <property type="entry name" value="HATPase_C_sf"/>
</dbReference>
<dbReference type="Gene3D" id="6.10.250.690">
    <property type="match status" value="1"/>
</dbReference>
<keyword evidence="5" id="KW-0808">Transferase</keyword>
<evidence type="ECO:0000259" key="11">
    <source>
        <dbReference type="PROSITE" id="PS50110"/>
    </source>
</evidence>
<evidence type="ECO:0000256" key="5">
    <source>
        <dbReference type="ARBA" id="ARBA00022679"/>
    </source>
</evidence>
<dbReference type="SMART" id="SM00387">
    <property type="entry name" value="HATPase_c"/>
    <property type="match status" value="1"/>
</dbReference>
<dbReference type="AlphaFoldDB" id="A0A1N6KE79"/>
<dbReference type="Gene3D" id="3.40.50.2300">
    <property type="match status" value="2"/>
</dbReference>
<dbReference type="GO" id="GO:0000155">
    <property type="term" value="F:phosphorelay sensor kinase activity"/>
    <property type="evidence" value="ECO:0007669"/>
    <property type="project" value="InterPro"/>
</dbReference>
<dbReference type="Pfam" id="PF00072">
    <property type="entry name" value="Response_reg"/>
    <property type="match status" value="2"/>
</dbReference>
<dbReference type="Pfam" id="PF02518">
    <property type="entry name" value="HATPase_c"/>
    <property type="match status" value="1"/>
</dbReference>
<dbReference type="SUPFAM" id="SSF47384">
    <property type="entry name" value="Homodimeric domain of signal transducing histidine kinase"/>
    <property type="match status" value="1"/>
</dbReference>
<evidence type="ECO:0000256" key="9">
    <source>
        <dbReference type="PROSITE-ProRule" id="PRU00169"/>
    </source>
</evidence>
<organism evidence="14 15">
    <name type="scientific">Paraburkholderia phenazinium</name>
    <dbReference type="NCBI Taxonomy" id="60549"/>
    <lineage>
        <taxon>Bacteria</taxon>
        <taxon>Pseudomonadati</taxon>
        <taxon>Pseudomonadota</taxon>
        <taxon>Betaproteobacteria</taxon>
        <taxon>Burkholderiales</taxon>
        <taxon>Burkholderiaceae</taxon>
        <taxon>Paraburkholderia</taxon>
    </lineage>
</organism>
<dbReference type="FunFam" id="1.10.287.130:FF:000001">
    <property type="entry name" value="Two-component sensor histidine kinase"/>
    <property type="match status" value="1"/>
</dbReference>
<feature type="domain" description="Response regulatory" evidence="11">
    <location>
        <begin position="522"/>
        <end position="638"/>
    </location>
</feature>
<dbReference type="InterPro" id="IPR011006">
    <property type="entry name" value="CheY-like_superfamily"/>
</dbReference>
<dbReference type="InterPro" id="IPR036097">
    <property type="entry name" value="HisK_dim/P_sf"/>
</dbReference>
<evidence type="ECO:0000259" key="12">
    <source>
        <dbReference type="PROSITE" id="PS50112"/>
    </source>
</evidence>
<gene>
    <name evidence="14" type="ORF">SAMN05444168_6885</name>
</gene>
<dbReference type="OrthoDB" id="9768069at2"/>
<proteinExistence type="predicted"/>
<feature type="modified residue" description="4-aspartylphosphate" evidence="9">
    <location>
        <position position="57"/>
    </location>
</feature>
<dbReference type="SMART" id="SM00448">
    <property type="entry name" value="REC"/>
    <property type="match status" value="2"/>
</dbReference>
<dbReference type="PROSITE" id="PS50109">
    <property type="entry name" value="HIS_KIN"/>
    <property type="match status" value="1"/>
</dbReference>
<dbReference type="Proteomes" id="UP000184693">
    <property type="component" value="Unassembled WGS sequence"/>
</dbReference>
<dbReference type="PROSITE" id="PS50113">
    <property type="entry name" value="PAC"/>
    <property type="match status" value="1"/>
</dbReference>
<dbReference type="InterPro" id="IPR035965">
    <property type="entry name" value="PAS-like_dom_sf"/>
</dbReference>
<dbReference type="CDD" id="cd00082">
    <property type="entry name" value="HisKA"/>
    <property type="match status" value="1"/>
</dbReference>
<dbReference type="SMART" id="SM00091">
    <property type="entry name" value="PAS"/>
    <property type="match status" value="1"/>
</dbReference>
<dbReference type="SUPFAM" id="SSF55785">
    <property type="entry name" value="PYP-like sensor domain (PAS domain)"/>
    <property type="match status" value="1"/>
</dbReference>
<accession>A0A1N6KE79</accession>